<dbReference type="EMBL" id="MCGO01000055">
    <property type="protein sequence ID" value="ORY36557.1"/>
    <property type="molecule type" value="Genomic_DNA"/>
</dbReference>
<keyword evidence="2" id="KW-1185">Reference proteome</keyword>
<evidence type="ECO:0000313" key="2">
    <source>
        <dbReference type="Proteomes" id="UP000193642"/>
    </source>
</evidence>
<organism evidence="1 2">
    <name type="scientific">Rhizoclosmatium globosum</name>
    <dbReference type="NCBI Taxonomy" id="329046"/>
    <lineage>
        <taxon>Eukaryota</taxon>
        <taxon>Fungi</taxon>
        <taxon>Fungi incertae sedis</taxon>
        <taxon>Chytridiomycota</taxon>
        <taxon>Chytridiomycota incertae sedis</taxon>
        <taxon>Chytridiomycetes</taxon>
        <taxon>Chytridiales</taxon>
        <taxon>Chytriomycetaceae</taxon>
        <taxon>Rhizoclosmatium</taxon>
    </lineage>
</organism>
<reference evidence="1 2" key="1">
    <citation type="submission" date="2016-07" db="EMBL/GenBank/DDBJ databases">
        <title>Pervasive Adenine N6-methylation of Active Genes in Fungi.</title>
        <authorList>
            <consortium name="DOE Joint Genome Institute"/>
            <person name="Mondo S.J."/>
            <person name="Dannebaum R.O."/>
            <person name="Kuo R.C."/>
            <person name="Labutti K."/>
            <person name="Haridas S."/>
            <person name="Kuo A."/>
            <person name="Salamov A."/>
            <person name="Ahrendt S.R."/>
            <person name="Lipzen A."/>
            <person name="Sullivan W."/>
            <person name="Andreopoulos W.B."/>
            <person name="Clum A."/>
            <person name="Lindquist E."/>
            <person name="Daum C."/>
            <person name="Ramamoorthy G.K."/>
            <person name="Gryganskyi A."/>
            <person name="Culley D."/>
            <person name="Magnuson J.K."/>
            <person name="James T.Y."/>
            <person name="O'Malley M.A."/>
            <person name="Stajich J.E."/>
            <person name="Spatafora J.W."/>
            <person name="Visel A."/>
            <person name="Grigoriev I.V."/>
        </authorList>
    </citation>
    <scope>NUCLEOTIDE SEQUENCE [LARGE SCALE GENOMIC DNA]</scope>
    <source>
        <strain evidence="1 2">JEL800</strain>
    </source>
</reference>
<evidence type="ECO:0000313" key="1">
    <source>
        <dbReference type="EMBL" id="ORY36557.1"/>
    </source>
</evidence>
<name>A0A1Y2BPM2_9FUNG</name>
<comment type="caution">
    <text evidence="1">The sequence shown here is derived from an EMBL/GenBank/DDBJ whole genome shotgun (WGS) entry which is preliminary data.</text>
</comment>
<proteinExistence type="predicted"/>
<dbReference type="AlphaFoldDB" id="A0A1Y2BPM2"/>
<sequence>MTAPLQQETTAEWEVCRFQSSRHIARPTTYWRNPETCSGKHFISTWKRSQRPLSTLSTHDHHNNRQKARCSFQTDSSCNHDWIWFLVTWIPPTILRVWDLTGHSKVPHWLLIWTAVCLQPVAFGTLESFI</sequence>
<protein>
    <submittedName>
        <fullName evidence="1">Uncharacterized protein</fullName>
    </submittedName>
</protein>
<accession>A0A1Y2BPM2</accession>
<dbReference type="OrthoDB" id="18453at2759"/>
<dbReference type="Proteomes" id="UP000193642">
    <property type="component" value="Unassembled WGS sequence"/>
</dbReference>
<gene>
    <name evidence="1" type="ORF">BCR33DRAFT_479154</name>
</gene>